<dbReference type="Proteomes" id="UP000664859">
    <property type="component" value="Unassembled WGS sequence"/>
</dbReference>
<feature type="compositionally biased region" description="Basic residues" evidence="7">
    <location>
        <begin position="408"/>
        <end position="428"/>
    </location>
</feature>
<dbReference type="AlphaFoldDB" id="A0A836CP20"/>
<comment type="similarity">
    <text evidence="1">Belongs to the plasmodium circumsporozoite protein family.</text>
</comment>
<name>A0A836CP20_9STRA</name>
<evidence type="ECO:0000256" key="3">
    <source>
        <dbReference type="ARBA" id="ARBA00022522"/>
    </source>
</evidence>
<sequence>MVAQSALGLRLAVTVMAIVAGAQRVLGLPFTVAADDFQRPNQLTLVDGVKWVDAYNFQGFGDMALQGGKVTASNDYEHNQIAKWIGSAVDHLGASFEVSLAGPDSTNYSGAVIVLGVGEAGQSYAGQFNNVLVVETRADPTRGFLQLECYDADGSVNVPIINFTTYFRSATFTAYIDADNNIVVNFTNVDGGTSADQNYSCGSAPGRLDTGVATTVNDNAVMDNFSLVIPDTTQPTATPSTQPTALPSAEPTSTPSAQPTATPSAKPTATHSAKPTSTPSAQPTATPSAKPTATPSAKPTSTPSAKPTATPSAKPTATPSAKPTAPPSAEPTSTPSAKPTATPSAEPTATPSAEPTSTPSAQPTATPSAKPTATPSAVPTAAPSTQPTAMPVAQPALKPSSKPTYKPSTRKPTHKPTTRRPTTRKPTTRKLYLVIGGQATHARLTHQPAERPTVKRYGRMRSLSIMIVNSAPSFAHSFYSHWQFVKPYPHYDGPVPTSKYHSAAMVVWSDAHLSCVAASLLPSARFILLQANAKANF</sequence>
<feature type="compositionally biased region" description="Low complexity" evidence="7">
    <location>
        <begin position="330"/>
        <end position="389"/>
    </location>
</feature>
<reference evidence="9" key="1">
    <citation type="submission" date="2021-02" db="EMBL/GenBank/DDBJ databases">
        <title>First Annotated Genome of the Yellow-green Alga Tribonema minus.</title>
        <authorList>
            <person name="Mahan K.M."/>
        </authorList>
    </citation>
    <scope>NUCLEOTIDE SEQUENCE</scope>
    <source>
        <strain evidence="9">UTEX B ZZ1240</strain>
    </source>
</reference>
<evidence type="ECO:0000256" key="5">
    <source>
        <dbReference type="ARBA" id="ARBA00033726"/>
    </source>
</evidence>
<evidence type="ECO:0000313" key="10">
    <source>
        <dbReference type="Proteomes" id="UP000664859"/>
    </source>
</evidence>
<evidence type="ECO:0000256" key="8">
    <source>
        <dbReference type="SAM" id="SignalP"/>
    </source>
</evidence>
<evidence type="ECO:0000256" key="7">
    <source>
        <dbReference type="SAM" id="MobiDB-lite"/>
    </source>
</evidence>
<accession>A0A836CP20</accession>
<feature type="signal peptide" evidence="8">
    <location>
        <begin position="1"/>
        <end position="27"/>
    </location>
</feature>
<keyword evidence="3" id="KW-0748">Sporozoite</keyword>
<comment type="function">
    <text evidence="6">Essential sporozoite protein. In the mosquito vector, required for sporozoite development in the oocyst, migration through the vector hemolymph and entry into the vector salivary glands. In the vertebrate host, required for sporozoite migration through the host dermis and infection of host hepatocytes. Binds to highly sulfated heparan sulfate proteoglycans (HSPGs) on the surface of host hepatocytes.</text>
</comment>
<evidence type="ECO:0000256" key="2">
    <source>
        <dbReference type="ARBA" id="ARBA00021911"/>
    </source>
</evidence>
<comment type="function">
    <text evidence="5">In the vertebrate host, binds to highly sulfated heparan sulfate proteoglycans (HSPGs) on the surface of host hepatocytes and is required for sporozoite invasion of the host hepatocytes.</text>
</comment>
<dbReference type="PANTHER" id="PTHR44826">
    <property type="entry name" value="SPORE COAT PROTEIN SP85"/>
    <property type="match status" value="1"/>
</dbReference>
<evidence type="ECO:0000256" key="6">
    <source>
        <dbReference type="ARBA" id="ARBA00045806"/>
    </source>
</evidence>
<keyword evidence="10" id="KW-1185">Reference proteome</keyword>
<dbReference type="PANTHER" id="PTHR44826:SF3">
    <property type="entry name" value="SPORE COAT PROTEIN SP85"/>
    <property type="match status" value="1"/>
</dbReference>
<proteinExistence type="inferred from homology"/>
<evidence type="ECO:0000256" key="4">
    <source>
        <dbReference type="ARBA" id="ARBA00022737"/>
    </source>
</evidence>
<protein>
    <recommendedName>
        <fullName evidence="2">Circumsporozoite protein</fullName>
    </recommendedName>
</protein>
<feature type="region of interest" description="Disordered" evidence="7">
    <location>
        <begin position="230"/>
        <end position="429"/>
    </location>
</feature>
<dbReference type="EMBL" id="JAFCMP010000035">
    <property type="protein sequence ID" value="KAG5190406.1"/>
    <property type="molecule type" value="Genomic_DNA"/>
</dbReference>
<feature type="chain" id="PRO_5032774101" description="Circumsporozoite protein" evidence="8">
    <location>
        <begin position="28"/>
        <end position="537"/>
    </location>
</feature>
<gene>
    <name evidence="9" type="ORF">JKP88DRAFT_243102</name>
</gene>
<dbReference type="InterPro" id="IPR051860">
    <property type="entry name" value="Plasmodium_CSP_Invasion"/>
</dbReference>
<organism evidence="9 10">
    <name type="scientific">Tribonema minus</name>
    <dbReference type="NCBI Taxonomy" id="303371"/>
    <lineage>
        <taxon>Eukaryota</taxon>
        <taxon>Sar</taxon>
        <taxon>Stramenopiles</taxon>
        <taxon>Ochrophyta</taxon>
        <taxon>PX clade</taxon>
        <taxon>Xanthophyceae</taxon>
        <taxon>Tribonematales</taxon>
        <taxon>Tribonemataceae</taxon>
        <taxon>Tribonema</taxon>
    </lineage>
</organism>
<comment type="caution">
    <text evidence="9">The sequence shown here is derived from an EMBL/GenBank/DDBJ whole genome shotgun (WGS) entry which is preliminary data.</text>
</comment>
<dbReference type="PRINTS" id="PR01217">
    <property type="entry name" value="PRICHEXTENSN"/>
</dbReference>
<evidence type="ECO:0000313" key="9">
    <source>
        <dbReference type="EMBL" id="KAG5190406.1"/>
    </source>
</evidence>
<evidence type="ECO:0000256" key="1">
    <source>
        <dbReference type="ARBA" id="ARBA00006241"/>
    </source>
</evidence>
<keyword evidence="4" id="KW-0677">Repeat</keyword>
<feature type="compositionally biased region" description="Low complexity" evidence="7">
    <location>
        <begin position="232"/>
        <end position="323"/>
    </location>
</feature>
<keyword evidence="8" id="KW-0732">Signal</keyword>